<dbReference type="Proteomes" id="UP001328107">
    <property type="component" value="Unassembled WGS sequence"/>
</dbReference>
<evidence type="ECO:0000256" key="4">
    <source>
        <dbReference type="ARBA" id="ARBA00022989"/>
    </source>
</evidence>
<comment type="caution">
    <text evidence="8">The sequence shown here is derived from an EMBL/GenBank/DDBJ whole genome shotgun (WGS) entry which is preliminary data.</text>
</comment>
<feature type="non-terminal residue" evidence="8">
    <location>
        <position position="90"/>
    </location>
</feature>
<evidence type="ECO:0000313" key="9">
    <source>
        <dbReference type="Proteomes" id="UP001328107"/>
    </source>
</evidence>
<organism evidence="8 9">
    <name type="scientific">Pristionchus mayeri</name>
    <dbReference type="NCBI Taxonomy" id="1317129"/>
    <lineage>
        <taxon>Eukaryota</taxon>
        <taxon>Metazoa</taxon>
        <taxon>Ecdysozoa</taxon>
        <taxon>Nematoda</taxon>
        <taxon>Chromadorea</taxon>
        <taxon>Rhabditida</taxon>
        <taxon>Rhabditina</taxon>
        <taxon>Diplogasteromorpha</taxon>
        <taxon>Diplogasteroidea</taxon>
        <taxon>Neodiplogasteridae</taxon>
        <taxon>Pristionchus</taxon>
    </lineage>
</organism>
<evidence type="ECO:0000256" key="3">
    <source>
        <dbReference type="ARBA" id="ARBA00022692"/>
    </source>
</evidence>
<feature type="transmembrane region" description="Helical" evidence="6">
    <location>
        <begin position="6"/>
        <end position="30"/>
    </location>
</feature>
<feature type="domain" description="Na+/H+ antiporter MnhB subunit-related protein" evidence="7">
    <location>
        <begin position="13"/>
        <end position="74"/>
    </location>
</feature>
<feature type="transmembrane region" description="Helical" evidence="6">
    <location>
        <begin position="42"/>
        <end position="64"/>
    </location>
</feature>
<evidence type="ECO:0000256" key="2">
    <source>
        <dbReference type="ARBA" id="ARBA00022475"/>
    </source>
</evidence>
<keyword evidence="5 6" id="KW-0472">Membrane</keyword>
<dbReference type="Pfam" id="PF04039">
    <property type="entry name" value="MnhB"/>
    <property type="match status" value="1"/>
</dbReference>
<feature type="non-terminal residue" evidence="8">
    <location>
        <position position="1"/>
    </location>
</feature>
<proteinExistence type="predicted"/>
<evidence type="ECO:0000256" key="1">
    <source>
        <dbReference type="ARBA" id="ARBA00004651"/>
    </source>
</evidence>
<evidence type="ECO:0000313" key="8">
    <source>
        <dbReference type="EMBL" id="GMR46841.1"/>
    </source>
</evidence>
<evidence type="ECO:0000256" key="5">
    <source>
        <dbReference type="ARBA" id="ARBA00023136"/>
    </source>
</evidence>
<keyword evidence="2" id="KW-1003">Cell membrane</keyword>
<name>A0AAN5CLY9_9BILA</name>
<dbReference type="AlphaFoldDB" id="A0AAN5CLY9"/>
<keyword evidence="4 6" id="KW-1133">Transmembrane helix</keyword>
<sequence>LKLNSDVTATVCFAGALVCAICYILIFLVFRRKPQNSRKREFPMIITSFSLFLTLCILSIFLFLNRFWADINMATLYFFRKHFYLVSFPM</sequence>
<evidence type="ECO:0000259" key="7">
    <source>
        <dbReference type="Pfam" id="PF04039"/>
    </source>
</evidence>
<dbReference type="InterPro" id="IPR051119">
    <property type="entry name" value="Nematode_SR-like"/>
</dbReference>
<comment type="subcellular location">
    <subcellularLocation>
        <location evidence="1">Cell membrane</location>
        <topology evidence="1">Multi-pass membrane protein</topology>
    </subcellularLocation>
</comment>
<keyword evidence="3 6" id="KW-0812">Transmembrane</keyword>
<evidence type="ECO:0000256" key="6">
    <source>
        <dbReference type="SAM" id="Phobius"/>
    </source>
</evidence>
<gene>
    <name evidence="8" type="ORF">PMAYCL1PPCAC_17036</name>
</gene>
<accession>A0AAN5CLY9</accession>
<keyword evidence="9" id="KW-1185">Reference proteome</keyword>
<protein>
    <recommendedName>
        <fullName evidence="7">Na+/H+ antiporter MnhB subunit-related protein domain-containing protein</fullName>
    </recommendedName>
</protein>
<dbReference type="GO" id="GO:0005886">
    <property type="term" value="C:plasma membrane"/>
    <property type="evidence" value="ECO:0007669"/>
    <property type="project" value="UniProtKB-SubCell"/>
</dbReference>
<dbReference type="PANTHER" id="PTHR31627:SF42">
    <property type="entry name" value="G_PROTEIN_RECEP_F1_2 DOMAIN-CONTAINING PROTEIN-RELATED"/>
    <property type="match status" value="1"/>
</dbReference>
<dbReference type="EMBL" id="BTRK01000004">
    <property type="protein sequence ID" value="GMR46841.1"/>
    <property type="molecule type" value="Genomic_DNA"/>
</dbReference>
<dbReference type="PANTHER" id="PTHR31627">
    <property type="entry name" value="SERPENTINE RECEPTOR CLASS GAMMA-RELATED"/>
    <property type="match status" value="1"/>
</dbReference>
<reference evidence="9" key="1">
    <citation type="submission" date="2022-10" db="EMBL/GenBank/DDBJ databases">
        <title>Genome assembly of Pristionchus species.</title>
        <authorList>
            <person name="Yoshida K."/>
            <person name="Sommer R.J."/>
        </authorList>
    </citation>
    <scope>NUCLEOTIDE SEQUENCE [LARGE SCALE GENOMIC DNA]</scope>
    <source>
        <strain evidence="9">RS5460</strain>
    </source>
</reference>
<dbReference type="InterPro" id="IPR007182">
    <property type="entry name" value="MnhB"/>
</dbReference>